<protein>
    <submittedName>
        <fullName evidence="1">Uncharacterized protein</fullName>
    </submittedName>
</protein>
<proteinExistence type="predicted"/>
<name>A0A2U3LC60_9FIRM</name>
<dbReference type="EMBL" id="OMOF01000390">
    <property type="protein sequence ID" value="SPF49339.1"/>
    <property type="molecule type" value="Genomic_DNA"/>
</dbReference>
<sequence>MNLRRSILCQVDSKITKYKQSKVKLYLLQLFSYCLDRLLYAEYPDAIKILSILQYLAPILFEDNEKRGSPKIQ</sequence>
<evidence type="ECO:0000313" key="1">
    <source>
        <dbReference type="EMBL" id="SPF49339.1"/>
    </source>
</evidence>
<dbReference type="AlphaFoldDB" id="A0A2U3LC60"/>
<evidence type="ECO:0000313" key="2">
    <source>
        <dbReference type="Proteomes" id="UP000238916"/>
    </source>
</evidence>
<accession>A0A2U3LC60</accession>
<organism evidence="1 2">
    <name type="scientific">Candidatus Desulfosporosinus infrequens</name>
    <dbReference type="NCBI Taxonomy" id="2043169"/>
    <lineage>
        <taxon>Bacteria</taxon>
        <taxon>Bacillati</taxon>
        <taxon>Bacillota</taxon>
        <taxon>Clostridia</taxon>
        <taxon>Eubacteriales</taxon>
        <taxon>Desulfitobacteriaceae</taxon>
        <taxon>Desulfosporosinus</taxon>
    </lineage>
</organism>
<reference evidence="2" key="1">
    <citation type="submission" date="2018-02" db="EMBL/GenBank/DDBJ databases">
        <authorList>
            <person name="Hausmann B."/>
        </authorList>
    </citation>
    <scope>NUCLEOTIDE SEQUENCE [LARGE SCALE GENOMIC DNA]</scope>
    <source>
        <strain evidence="2">Peat soil MAG SbF1</strain>
    </source>
</reference>
<gene>
    <name evidence="1" type="ORF">SBF1_450004</name>
</gene>
<dbReference type="Proteomes" id="UP000238916">
    <property type="component" value="Unassembled WGS sequence"/>
</dbReference>